<protein>
    <recommendedName>
        <fullName evidence="2">PLD phosphodiesterase domain-containing protein</fullName>
    </recommendedName>
</protein>
<evidence type="ECO:0000259" key="2">
    <source>
        <dbReference type="PROSITE" id="PS50035"/>
    </source>
</evidence>
<accession>R7VAT3</accession>
<dbReference type="STRING" id="283909.R7VAT3"/>
<dbReference type="InterPro" id="IPR032803">
    <property type="entry name" value="PLDc_3"/>
</dbReference>
<gene>
    <name evidence="3" type="ORF">CAPTEDRAFT_171089</name>
</gene>
<dbReference type="Proteomes" id="UP000014760">
    <property type="component" value="Unassembled WGS sequence"/>
</dbReference>
<comment type="similarity">
    <text evidence="1">Belongs to the phospholipase D family.</text>
</comment>
<evidence type="ECO:0000313" key="3">
    <source>
        <dbReference type="EMBL" id="ELU15958.1"/>
    </source>
</evidence>
<dbReference type="CDD" id="cd09106">
    <property type="entry name" value="PLDc_vPLD3_4_5_like_1"/>
    <property type="match status" value="1"/>
</dbReference>
<dbReference type="Gene3D" id="3.30.870.10">
    <property type="entry name" value="Endonuclease Chain A"/>
    <property type="match status" value="2"/>
</dbReference>
<dbReference type="GO" id="GO:0003824">
    <property type="term" value="F:catalytic activity"/>
    <property type="evidence" value="ECO:0007669"/>
    <property type="project" value="InterPro"/>
</dbReference>
<reference evidence="4" key="3">
    <citation type="submission" date="2015-06" db="UniProtKB">
        <authorList>
            <consortium name="EnsemblMetazoa"/>
        </authorList>
    </citation>
    <scope>IDENTIFICATION</scope>
</reference>
<evidence type="ECO:0000313" key="5">
    <source>
        <dbReference type="Proteomes" id="UP000014760"/>
    </source>
</evidence>
<dbReference type="SMART" id="SM00155">
    <property type="entry name" value="PLDc"/>
    <property type="match status" value="2"/>
</dbReference>
<dbReference type="EMBL" id="AMQN01004386">
    <property type="status" value="NOT_ANNOTATED_CDS"/>
    <property type="molecule type" value="Genomic_DNA"/>
</dbReference>
<dbReference type="CDD" id="cd09107">
    <property type="entry name" value="PLDc_vPLD3_4_5_like_2"/>
    <property type="match status" value="1"/>
</dbReference>
<dbReference type="InterPro" id="IPR001736">
    <property type="entry name" value="PLipase_D/transphosphatidylase"/>
</dbReference>
<organism evidence="3">
    <name type="scientific">Capitella teleta</name>
    <name type="common">Polychaete worm</name>
    <dbReference type="NCBI Taxonomy" id="283909"/>
    <lineage>
        <taxon>Eukaryota</taxon>
        <taxon>Metazoa</taxon>
        <taxon>Spiralia</taxon>
        <taxon>Lophotrochozoa</taxon>
        <taxon>Annelida</taxon>
        <taxon>Polychaeta</taxon>
        <taxon>Sedentaria</taxon>
        <taxon>Scolecida</taxon>
        <taxon>Capitellidae</taxon>
        <taxon>Capitella</taxon>
    </lineage>
</organism>
<dbReference type="PROSITE" id="PS50035">
    <property type="entry name" value="PLD"/>
    <property type="match status" value="2"/>
</dbReference>
<dbReference type="OMA" id="WTHFIPN"/>
<evidence type="ECO:0000256" key="1">
    <source>
        <dbReference type="ARBA" id="ARBA00008664"/>
    </source>
</evidence>
<evidence type="ECO:0000313" key="4">
    <source>
        <dbReference type="EnsemblMetazoa" id="CapteP171089"/>
    </source>
</evidence>
<dbReference type="SUPFAM" id="SSF56024">
    <property type="entry name" value="Phospholipase D/nuclease"/>
    <property type="match status" value="2"/>
</dbReference>
<sequence>MCFRLTLVESIPENLTYPSGSILHPSTYTSWRDLIQGANESIDIASFYWTMRSDDLNVTDPSDWQGEAIFDHLLQAGKERGVKIRIAQNLPSPSEPNKDTELLHSVGAAEVRSLNFSRYFEQGGILHTKLWIIDGIHVYIGSANMDWRSLTQVKEMGAVVSHCPCIAQDVLKLFEVYWLLAEPDAVIPSPWPLKYRTTHSMDAPFRVAFNDIPAEVFLSSSPPPFCPPQRTSDIDAILHVISRAQHFVYVAVMDYFPITLYGKSTKFWPVIDDALRKAAVERGVRVRLLASWWSHSRRDLPKYLKSLEALDGAAGASIEVRLFHVPAYSKAQANIPYARVNHNKYMVTDNAAYIGTSNWSADYFISTGGVGLIINQTEAILQQNATRTTQQQLAETFERDWDSSYALPVKDLPLLQSKHRL</sequence>
<dbReference type="HOGENOM" id="CLU_027021_0_0_1"/>
<feature type="domain" description="PLD phosphodiesterase" evidence="2">
    <location>
        <begin position="337"/>
        <end position="363"/>
    </location>
</feature>
<dbReference type="PANTHER" id="PTHR10185:SF17">
    <property type="entry name" value="GM01519P-RELATED"/>
    <property type="match status" value="1"/>
</dbReference>
<reference evidence="5" key="1">
    <citation type="submission" date="2012-12" db="EMBL/GenBank/DDBJ databases">
        <authorList>
            <person name="Hellsten U."/>
            <person name="Grimwood J."/>
            <person name="Chapman J.A."/>
            <person name="Shapiro H."/>
            <person name="Aerts A."/>
            <person name="Otillar R.P."/>
            <person name="Terry A.Y."/>
            <person name="Boore J.L."/>
            <person name="Simakov O."/>
            <person name="Marletaz F."/>
            <person name="Cho S.-J."/>
            <person name="Edsinger-Gonzales E."/>
            <person name="Havlak P."/>
            <person name="Kuo D.-H."/>
            <person name="Larsson T."/>
            <person name="Lv J."/>
            <person name="Arendt D."/>
            <person name="Savage R."/>
            <person name="Osoegawa K."/>
            <person name="de Jong P."/>
            <person name="Lindberg D.R."/>
            <person name="Seaver E.C."/>
            <person name="Weisblat D.A."/>
            <person name="Putnam N.H."/>
            <person name="Grigoriev I.V."/>
            <person name="Rokhsar D.S."/>
        </authorList>
    </citation>
    <scope>NUCLEOTIDE SEQUENCE</scope>
    <source>
        <strain evidence="5">I ESC-2004</strain>
    </source>
</reference>
<dbReference type="FunCoup" id="R7VAT3">
    <property type="interactions" value="261"/>
</dbReference>
<dbReference type="Pfam" id="PF13918">
    <property type="entry name" value="PLDc_3"/>
    <property type="match status" value="1"/>
</dbReference>
<proteinExistence type="inferred from homology"/>
<dbReference type="EMBL" id="KB293438">
    <property type="protein sequence ID" value="ELU15958.1"/>
    <property type="molecule type" value="Genomic_DNA"/>
</dbReference>
<feature type="domain" description="PLD phosphodiesterase" evidence="2">
    <location>
        <begin position="122"/>
        <end position="149"/>
    </location>
</feature>
<dbReference type="AlphaFoldDB" id="R7VAT3"/>
<dbReference type="OrthoDB" id="1923775at2759"/>
<dbReference type="EnsemblMetazoa" id="CapteT171089">
    <property type="protein sequence ID" value="CapteP171089"/>
    <property type="gene ID" value="CapteG171089"/>
</dbReference>
<dbReference type="InterPro" id="IPR050874">
    <property type="entry name" value="Diverse_PLD-related"/>
</dbReference>
<name>R7VAT3_CAPTE</name>
<keyword evidence="5" id="KW-1185">Reference proteome</keyword>
<reference evidence="3 5" key="2">
    <citation type="journal article" date="2013" name="Nature">
        <title>Insights into bilaterian evolution from three spiralian genomes.</title>
        <authorList>
            <person name="Simakov O."/>
            <person name="Marletaz F."/>
            <person name="Cho S.J."/>
            <person name="Edsinger-Gonzales E."/>
            <person name="Havlak P."/>
            <person name="Hellsten U."/>
            <person name="Kuo D.H."/>
            <person name="Larsson T."/>
            <person name="Lv J."/>
            <person name="Arendt D."/>
            <person name="Savage R."/>
            <person name="Osoegawa K."/>
            <person name="de Jong P."/>
            <person name="Grimwood J."/>
            <person name="Chapman J.A."/>
            <person name="Shapiro H."/>
            <person name="Aerts A."/>
            <person name="Otillar R.P."/>
            <person name="Terry A.Y."/>
            <person name="Boore J.L."/>
            <person name="Grigoriev I.V."/>
            <person name="Lindberg D.R."/>
            <person name="Seaver E.C."/>
            <person name="Weisblat D.A."/>
            <person name="Putnam N.H."/>
            <person name="Rokhsar D.S."/>
        </authorList>
    </citation>
    <scope>NUCLEOTIDE SEQUENCE</scope>
    <source>
        <strain evidence="3 5">I ESC-2004</strain>
    </source>
</reference>
<dbReference type="PANTHER" id="PTHR10185">
    <property type="entry name" value="PHOSPHOLIPASE D - RELATED"/>
    <property type="match status" value="1"/>
</dbReference>